<organism evidence="8 9">
    <name type="scientific">Kushneria marisflavi</name>
    <dbReference type="NCBI Taxonomy" id="157779"/>
    <lineage>
        <taxon>Bacteria</taxon>
        <taxon>Pseudomonadati</taxon>
        <taxon>Pseudomonadota</taxon>
        <taxon>Gammaproteobacteria</taxon>
        <taxon>Oceanospirillales</taxon>
        <taxon>Halomonadaceae</taxon>
        <taxon>Kushneria</taxon>
    </lineage>
</organism>
<feature type="binding site" evidence="7">
    <location>
        <begin position="83"/>
        <end position="85"/>
    </location>
    <ligand>
        <name>5-amino-6-(D-ribitylamino)uracil</name>
        <dbReference type="ChEBI" id="CHEBI:15934"/>
    </ligand>
</feature>
<dbReference type="InterPro" id="IPR002180">
    <property type="entry name" value="LS/RS"/>
</dbReference>
<dbReference type="GO" id="GO:0009349">
    <property type="term" value="C:riboflavin synthase complex"/>
    <property type="evidence" value="ECO:0007669"/>
    <property type="project" value="UniProtKB-UniRule"/>
</dbReference>
<evidence type="ECO:0000256" key="1">
    <source>
        <dbReference type="ARBA" id="ARBA00004917"/>
    </source>
</evidence>
<feature type="binding site" evidence="7">
    <location>
        <position position="116"/>
    </location>
    <ligand>
        <name>5-amino-6-(D-ribitylamino)uracil</name>
        <dbReference type="ChEBI" id="CHEBI:15934"/>
    </ligand>
</feature>
<reference evidence="8 9" key="1">
    <citation type="submission" date="2017-05" db="EMBL/GenBank/DDBJ databases">
        <authorList>
            <person name="Song R."/>
            <person name="Chenine A.L."/>
            <person name="Ruprecht R.M."/>
        </authorList>
    </citation>
    <scope>NUCLEOTIDE SEQUENCE [LARGE SCALE GENOMIC DNA]</scope>
    <source>
        <strain evidence="8">SW32</strain>
    </source>
</reference>
<dbReference type="GO" id="GO:0009231">
    <property type="term" value="P:riboflavin biosynthetic process"/>
    <property type="evidence" value="ECO:0007669"/>
    <property type="project" value="UniProtKB-UniRule"/>
</dbReference>
<dbReference type="SUPFAM" id="SSF52121">
    <property type="entry name" value="Lumazine synthase"/>
    <property type="match status" value="1"/>
</dbReference>
<dbReference type="NCBIfam" id="NF000812">
    <property type="entry name" value="PRK00061.1-4"/>
    <property type="match status" value="1"/>
</dbReference>
<evidence type="ECO:0000256" key="6">
    <source>
        <dbReference type="ARBA" id="ARBA00048785"/>
    </source>
</evidence>
<feature type="binding site" evidence="7">
    <location>
        <position position="130"/>
    </location>
    <ligand>
        <name>(2S)-2-hydroxy-3-oxobutyl phosphate</name>
        <dbReference type="ChEBI" id="CHEBI:58830"/>
    </ligand>
</feature>
<feature type="binding site" evidence="7">
    <location>
        <begin position="88"/>
        <end position="89"/>
    </location>
    <ligand>
        <name>(2S)-2-hydroxy-3-oxobutyl phosphate</name>
        <dbReference type="ChEBI" id="CHEBI:58830"/>
    </ligand>
</feature>
<dbReference type="InterPro" id="IPR034964">
    <property type="entry name" value="LS"/>
</dbReference>
<evidence type="ECO:0000256" key="7">
    <source>
        <dbReference type="HAMAP-Rule" id="MF_00178"/>
    </source>
</evidence>
<proteinExistence type="inferred from homology"/>
<dbReference type="NCBIfam" id="TIGR00114">
    <property type="entry name" value="lumazine-synth"/>
    <property type="match status" value="1"/>
</dbReference>
<dbReference type="PANTHER" id="PTHR21058">
    <property type="entry name" value="6,7-DIMETHYL-8-RIBITYLLUMAZINE SYNTHASE DMRL SYNTHASE LUMAZINE SYNTHASE"/>
    <property type="match status" value="1"/>
</dbReference>
<evidence type="ECO:0000313" key="8">
    <source>
        <dbReference type="EMBL" id="ART63965.1"/>
    </source>
</evidence>
<gene>
    <name evidence="7" type="primary">ribH</name>
    <name evidence="8" type="ORF">B9H00_13615</name>
</gene>
<dbReference type="PANTHER" id="PTHR21058:SF0">
    <property type="entry name" value="6,7-DIMETHYL-8-RIBITYLLUMAZINE SYNTHASE"/>
    <property type="match status" value="1"/>
</dbReference>
<comment type="function">
    <text evidence="7">Catalyzes the formation of 6,7-dimethyl-8-ribityllumazine by condensation of 5-amino-6-(D-ribitylamino)uracil with 3,4-dihydroxy-2-butanone 4-phosphate. This is the penultimate step in the biosynthesis of riboflavin.</text>
</comment>
<keyword evidence="4 7" id="KW-0686">Riboflavin biosynthesis</keyword>
<dbReference type="RefSeq" id="WP_086901106.1">
    <property type="nucleotide sequence ID" value="NZ_CP021358.1"/>
</dbReference>
<dbReference type="HAMAP" id="MF_00178">
    <property type="entry name" value="Lumazine_synth"/>
    <property type="match status" value="1"/>
</dbReference>
<feature type="binding site" evidence="7">
    <location>
        <begin position="59"/>
        <end position="61"/>
    </location>
    <ligand>
        <name>5-amino-6-(D-ribitylamino)uracil</name>
        <dbReference type="ChEBI" id="CHEBI:15934"/>
    </ligand>
</feature>
<protein>
    <recommendedName>
        <fullName evidence="3 7">6,7-dimethyl-8-ribityllumazine synthase</fullName>
        <shortName evidence="7">DMRL synthase</shortName>
        <shortName evidence="7">LS</shortName>
        <shortName evidence="7">Lumazine synthase</shortName>
        <ecNumber evidence="3 7">2.5.1.78</ecNumber>
    </recommendedName>
</protein>
<dbReference type="KEGG" id="kma:B9H00_13615"/>
<dbReference type="AlphaFoldDB" id="A0A240US78"/>
<dbReference type="OrthoDB" id="9809709at2"/>
<evidence type="ECO:0000256" key="5">
    <source>
        <dbReference type="ARBA" id="ARBA00022679"/>
    </source>
</evidence>
<comment type="subunit">
    <text evidence="7">Forms an icosahedral capsid composed of 60 subunits, arranged as a dodecamer of pentamers.</text>
</comment>
<comment type="catalytic activity">
    <reaction evidence="6 7">
        <text>(2S)-2-hydroxy-3-oxobutyl phosphate + 5-amino-6-(D-ribitylamino)uracil = 6,7-dimethyl-8-(1-D-ribityl)lumazine + phosphate + 2 H2O + H(+)</text>
        <dbReference type="Rhea" id="RHEA:26152"/>
        <dbReference type="ChEBI" id="CHEBI:15377"/>
        <dbReference type="ChEBI" id="CHEBI:15378"/>
        <dbReference type="ChEBI" id="CHEBI:15934"/>
        <dbReference type="ChEBI" id="CHEBI:43474"/>
        <dbReference type="ChEBI" id="CHEBI:58201"/>
        <dbReference type="ChEBI" id="CHEBI:58830"/>
        <dbReference type="EC" id="2.5.1.78"/>
    </reaction>
</comment>
<dbReference type="UniPathway" id="UPA00275">
    <property type="reaction ID" value="UER00404"/>
</dbReference>
<accession>A0A240US78</accession>
<feature type="binding site" evidence="7">
    <location>
        <position position="25"/>
    </location>
    <ligand>
        <name>5-amino-6-(D-ribitylamino)uracil</name>
        <dbReference type="ChEBI" id="CHEBI:15934"/>
    </ligand>
</feature>
<keyword evidence="5 7" id="KW-0808">Transferase</keyword>
<sequence length="173" mass="18420">MQPIAQLEGRFNEIDGRYVIVVGRFNHHVVDSLVEGAVDALVRHGVDDANIDILHVPGAWELPLAVKRALTRIQPDAVIALGAVIRGGTPHFEHVAGQCNAALNRLQLDFDTPIANGVLTVNSIEQAIERAGTKAGNKGFEAAMAAMEMVSLLRQLGGNDDFEDDAADHGGVA</sequence>
<comment type="pathway">
    <text evidence="1 7">Cofactor biosynthesis; riboflavin biosynthesis; riboflavin from 2-hydroxy-3-oxobutyl phosphate and 5-amino-6-(D-ribitylamino)uracil: step 1/2.</text>
</comment>
<dbReference type="CDD" id="cd09209">
    <property type="entry name" value="Lumazine_synthase-I"/>
    <property type="match status" value="1"/>
</dbReference>
<evidence type="ECO:0000313" key="9">
    <source>
        <dbReference type="Proteomes" id="UP000194457"/>
    </source>
</evidence>
<comment type="similarity">
    <text evidence="2 7">Belongs to the DMRL synthase family.</text>
</comment>
<evidence type="ECO:0000256" key="3">
    <source>
        <dbReference type="ARBA" id="ARBA00012664"/>
    </source>
</evidence>
<dbReference type="Pfam" id="PF00885">
    <property type="entry name" value="DMRL_synthase"/>
    <property type="match status" value="1"/>
</dbReference>
<name>A0A240US78_9GAMM</name>
<dbReference type="Gene3D" id="3.40.50.960">
    <property type="entry name" value="Lumazine/riboflavin synthase"/>
    <property type="match status" value="1"/>
</dbReference>
<feature type="active site" description="Proton donor" evidence="7">
    <location>
        <position position="91"/>
    </location>
</feature>
<dbReference type="GO" id="GO:0000906">
    <property type="term" value="F:6,7-dimethyl-8-ribityllumazine synthase activity"/>
    <property type="evidence" value="ECO:0007669"/>
    <property type="project" value="UniProtKB-UniRule"/>
</dbReference>
<dbReference type="GO" id="GO:0005829">
    <property type="term" value="C:cytosol"/>
    <property type="evidence" value="ECO:0007669"/>
    <property type="project" value="TreeGrafter"/>
</dbReference>
<evidence type="ECO:0000256" key="2">
    <source>
        <dbReference type="ARBA" id="ARBA00007424"/>
    </source>
</evidence>
<dbReference type="InterPro" id="IPR036467">
    <property type="entry name" value="LS/RS_sf"/>
</dbReference>
<dbReference type="EC" id="2.5.1.78" evidence="3 7"/>
<dbReference type="EMBL" id="CP021358">
    <property type="protein sequence ID" value="ART63965.1"/>
    <property type="molecule type" value="Genomic_DNA"/>
</dbReference>
<dbReference type="Proteomes" id="UP000194457">
    <property type="component" value="Chromosome"/>
</dbReference>
<evidence type="ECO:0000256" key="4">
    <source>
        <dbReference type="ARBA" id="ARBA00022619"/>
    </source>
</evidence>
<keyword evidence="9" id="KW-1185">Reference proteome</keyword>